<keyword evidence="4" id="KW-0274">FAD</keyword>
<dbReference type="PRINTS" id="PR00368">
    <property type="entry name" value="FADPNR"/>
</dbReference>
<comment type="similarity">
    <text evidence="1">Belongs to the NADH dehydrogenase family.</text>
</comment>
<keyword evidence="5 10" id="KW-0560">Oxidoreductase</keyword>
<dbReference type="InterPro" id="IPR023753">
    <property type="entry name" value="FAD/NAD-binding_dom"/>
</dbReference>
<proteinExistence type="inferred from homology"/>
<evidence type="ECO:0000256" key="5">
    <source>
        <dbReference type="ARBA" id="ARBA00023002"/>
    </source>
</evidence>
<keyword evidence="3" id="KW-0285">Flavoprotein</keyword>
<dbReference type="PANTHER" id="PTHR43706">
    <property type="entry name" value="NADH DEHYDROGENASE"/>
    <property type="match status" value="1"/>
</dbReference>
<feature type="transmembrane region" description="Helical" evidence="8">
    <location>
        <begin position="357"/>
        <end position="380"/>
    </location>
</feature>
<accession>A0ABM9D781</accession>
<feature type="domain" description="FAD/NAD(P)-binding" evidence="9">
    <location>
        <begin position="11"/>
        <end position="327"/>
    </location>
</feature>
<keyword evidence="8" id="KW-0812">Transmembrane</keyword>
<sequence>MSERETRKTKRVVIVGMGFGGIRAAQCLADCGLEVVLVDRNNYHLFQPLLYQVATAGLEQESIAYPVRALIRGWKNLSFRMTEVTGLSLEDRYVQTEAGGIAYDYLILAGGSETNYFGNKGVEQHAFDLKRLPDAESLRNTILGIFEQAVQVRDPELRRQLLTFVVVGGGPTGVEFAGALSELIRYVFRKDYPTLDLDESRVILLEAAPAILLAMPEKLREYAKKNLERMGVEVRCNTMVADAGPGTVTLAGGEVIVARTLFWSAGVKAAPLAGMVPGDKGPGGRIPVNPDLSLPGYDGVFVVGDMALVMQDGKPLPMVAPVAMQQGRYAARAILQREQGGQPEPFRYRDKGSMATIGRSSAVATGFGVSLSGYFAWLAWLFLHLYYLIGFRNRIVVLLNWAWYYWFHERQVRLITTPECTEPVLPKENNHG</sequence>
<evidence type="ECO:0000313" key="10">
    <source>
        <dbReference type="EMBL" id="CAH2030334.1"/>
    </source>
</evidence>
<evidence type="ECO:0000256" key="8">
    <source>
        <dbReference type="SAM" id="Phobius"/>
    </source>
</evidence>
<dbReference type="RefSeq" id="WP_305731277.1">
    <property type="nucleotide sequence ID" value="NZ_OW150024.1"/>
</dbReference>
<protein>
    <recommendedName>
        <fullName evidence="2">NADH:ubiquinone reductase (non-electrogenic)</fullName>
        <ecNumber evidence="2">1.6.5.9</ecNumber>
    </recommendedName>
</protein>
<dbReference type="Pfam" id="PF07992">
    <property type="entry name" value="Pyr_redox_2"/>
    <property type="match status" value="1"/>
</dbReference>
<dbReference type="Gene3D" id="3.50.50.100">
    <property type="match status" value="1"/>
</dbReference>
<evidence type="ECO:0000256" key="6">
    <source>
        <dbReference type="ARBA" id="ARBA00023027"/>
    </source>
</evidence>
<keyword evidence="11" id="KW-1185">Reference proteome</keyword>
<keyword evidence="8" id="KW-1133">Transmembrane helix</keyword>
<evidence type="ECO:0000256" key="4">
    <source>
        <dbReference type="ARBA" id="ARBA00022827"/>
    </source>
</evidence>
<evidence type="ECO:0000259" key="9">
    <source>
        <dbReference type="Pfam" id="PF07992"/>
    </source>
</evidence>
<evidence type="ECO:0000256" key="7">
    <source>
        <dbReference type="ARBA" id="ARBA00047599"/>
    </source>
</evidence>
<dbReference type="Proteomes" id="UP001295463">
    <property type="component" value="Chromosome"/>
</dbReference>
<evidence type="ECO:0000256" key="1">
    <source>
        <dbReference type="ARBA" id="ARBA00005272"/>
    </source>
</evidence>
<evidence type="ECO:0000256" key="3">
    <source>
        <dbReference type="ARBA" id="ARBA00022630"/>
    </source>
</evidence>
<evidence type="ECO:0000313" key="11">
    <source>
        <dbReference type="Proteomes" id="UP001295463"/>
    </source>
</evidence>
<keyword evidence="8" id="KW-0472">Membrane</keyword>
<name>A0ABM9D781_9BACT</name>
<comment type="catalytic activity">
    <reaction evidence="7">
        <text>a quinone + NADH + H(+) = a quinol + NAD(+)</text>
        <dbReference type="Rhea" id="RHEA:46160"/>
        <dbReference type="ChEBI" id="CHEBI:15378"/>
        <dbReference type="ChEBI" id="CHEBI:24646"/>
        <dbReference type="ChEBI" id="CHEBI:57540"/>
        <dbReference type="ChEBI" id="CHEBI:57945"/>
        <dbReference type="ChEBI" id="CHEBI:132124"/>
        <dbReference type="EC" id="1.6.5.9"/>
    </reaction>
</comment>
<evidence type="ECO:0000256" key="2">
    <source>
        <dbReference type="ARBA" id="ARBA00012637"/>
    </source>
</evidence>
<dbReference type="PRINTS" id="PR00411">
    <property type="entry name" value="PNDRDTASEI"/>
</dbReference>
<dbReference type="PANTHER" id="PTHR43706:SF47">
    <property type="entry name" value="EXTERNAL NADH-UBIQUINONE OXIDOREDUCTASE 1, MITOCHONDRIAL-RELATED"/>
    <property type="match status" value="1"/>
</dbReference>
<keyword evidence="6" id="KW-0520">NAD</keyword>
<dbReference type="InterPro" id="IPR045024">
    <property type="entry name" value="NDH-2"/>
</dbReference>
<dbReference type="InterPro" id="IPR036188">
    <property type="entry name" value="FAD/NAD-bd_sf"/>
</dbReference>
<reference evidence="10 11" key="1">
    <citation type="submission" date="2022-03" db="EMBL/GenBank/DDBJ databases">
        <authorList>
            <person name="Koch H."/>
        </authorList>
    </citation>
    <scope>NUCLEOTIDE SEQUENCE [LARGE SCALE GENOMIC DNA]</scope>
    <source>
        <strain evidence="10 11">G1</strain>
    </source>
</reference>
<dbReference type="GO" id="GO:0050136">
    <property type="term" value="F:NADH dehydrogenase (quinone) (non-electrogenic) activity"/>
    <property type="evidence" value="ECO:0007669"/>
    <property type="project" value="UniProtKB-EC"/>
</dbReference>
<gene>
    <name evidence="10" type="primary">ndh</name>
    <name evidence="10" type="ORF">GEAMG1_0512</name>
</gene>
<organism evidence="10 11">
    <name type="scientific">Trichlorobacter ammonificans</name>
    <dbReference type="NCBI Taxonomy" id="2916410"/>
    <lineage>
        <taxon>Bacteria</taxon>
        <taxon>Pseudomonadati</taxon>
        <taxon>Thermodesulfobacteriota</taxon>
        <taxon>Desulfuromonadia</taxon>
        <taxon>Geobacterales</taxon>
        <taxon>Geobacteraceae</taxon>
        <taxon>Trichlorobacter</taxon>
    </lineage>
</organism>
<feature type="transmembrane region" description="Helical" evidence="8">
    <location>
        <begin position="386"/>
        <end position="407"/>
    </location>
</feature>
<dbReference type="SUPFAM" id="SSF51905">
    <property type="entry name" value="FAD/NAD(P)-binding domain"/>
    <property type="match status" value="1"/>
</dbReference>
<dbReference type="EC" id="1.6.5.9" evidence="2"/>
<dbReference type="EMBL" id="OW150024">
    <property type="protein sequence ID" value="CAH2030334.1"/>
    <property type="molecule type" value="Genomic_DNA"/>
</dbReference>